<proteinExistence type="predicted"/>
<evidence type="ECO:0008006" key="3">
    <source>
        <dbReference type="Google" id="ProtNLM"/>
    </source>
</evidence>
<keyword evidence="2" id="KW-1185">Reference proteome</keyword>
<dbReference type="EMBL" id="CP114052">
    <property type="protein sequence ID" value="WAW15293.1"/>
    <property type="molecule type" value="Genomic_DNA"/>
</dbReference>
<evidence type="ECO:0000313" key="2">
    <source>
        <dbReference type="Proteomes" id="UP001164187"/>
    </source>
</evidence>
<reference evidence="1" key="1">
    <citation type="submission" date="2022-12" db="EMBL/GenBank/DDBJ databases">
        <title>Peptostreptococcus.</title>
        <authorList>
            <person name="Lee S.H."/>
        </authorList>
    </citation>
    <scope>NUCLEOTIDE SEQUENCE</scope>
    <source>
        <strain evidence="1">CBA3647</strain>
    </source>
</reference>
<dbReference type="InterPro" id="IPR036779">
    <property type="entry name" value="LysM_dom_sf"/>
</dbReference>
<dbReference type="Proteomes" id="UP001164187">
    <property type="component" value="Chromosome"/>
</dbReference>
<dbReference type="Gene3D" id="3.10.350.10">
    <property type="entry name" value="LysM domain"/>
    <property type="match status" value="1"/>
</dbReference>
<evidence type="ECO:0000313" key="1">
    <source>
        <dbReference type="EMBL" id="WAW15293.1"/>
    </source>
</evidence>
<gene>
    <name evidence="1" type="ORF">O0R46_02240</name>
</gene>
<dbReference type="RefSeq" id="WP_269311972.1">
    <property type="nucleotide sequence ID" value="NZ_CP114052.1"/>
</dbReference>
<sequence length="233" mass="26785">MGLIVNPTDIEVYLVHKHNRLNMIRFPVLPSEFGLNVNADISSEKIVKKGKVTFYNGKEPRSTTITGFFPSADATNEYIKVKGKDPYDYIRMIEEWALGGYSLRYIVTTTPINVPVVISHFEYKENDGSGDVYFSIELKEHEPLLIPTWQPPAPAVVNKPTTPPNKPRPAPVPAKKQRIHIVKRGEHLYMLAQKYYGNGKLYKRIKNDPTNLKNYPKLKRSNYIYINWKLVIP</sequence>
<name>A0ABY7JT01_9FIRM</name>
<organism evidence="1 2">
    <name type="scientific">Peptostreptococcus equinus</name>
    <dbReference type="NCBI Taxonomy" id="3003601"/>
    <lineage>
        <taxon>Bacteria</taxon>
        <taxon>Bacillati</taxon>
        <taxon>Bacillota</taxon>
        <taxon>Clostridia</taxon>
        <taxon>Peptostreptococcales</taxon>
        <taxon>Peptostreptococcaceae</taxon>
        <taxon>Peptostreptococcus</taxon>
    </lineage>
</organism>
<accession>A0ABY7JT01</accession>
<protein>
    <recommendedName>
        <fullName evidence="3">LysM domain-containing protein</fullName>
    </recommendedName>
</protein>